<evidence type="ECO:0000256" key="5">
    <source>
        <dbReference type="ARBA" id="ARBA00023136"/>
    </source>
</evidence>
<name>A0ABT1G494_9CORY</name>
<evidence type="ECO:0000256" key="1">
    <source>
        <dbReference type="ARBA" id="ARBA00004651"/>
    </source>
</evidence>
<proteinExistence type="inferred from homology"/>
<sequence length="420" mass="44714">MDPREALRLAAQSLRANKMRSVLTLLGVIIGIASVISIMSLGKAMQQQVLADFEQFGLNDVNVQVQGRQPVDGTETLYAFDDVPDSALITPDMADELEAYLGGKVQGIALEGGSATARITRGLNEGRATVSFVNDDYVAVQRLPMTAGRLLNDDDITGDRSVAVISPEVVERYFNGDPESAIGATLDVDVEGRFASLQVVGAYGRAEATSVLATTWEEAMLYVPYTAKPKLSAEPLQGFRTLQIRAASKDLTDQVAADAATWAERAYAEDPDYTAKVLDTKRELDQVNQTMATMSLVVSAIGAISLLVGGIGVMNIMLVSVTERTREIGVRIALGATRRAVRMQFVAEAMMICLLGGVLGILLGTAIGMAGTSALGTMVLPPLGAVVISLAFSLAIGLFFGIYPANRAARMNPIEALRHE</sequence>
<evidence type="ECO:0000256" key="7">
    <source>
        <dbReference type="SAM" id="Phobius"/>
    </source>
</evidence>
<evidence type="ECO:0000256" key="6">
    <source>
        <dbReference type="ARBA" id="ARBA00038076"/>
    </source>
</evidence>
<keyword evidence="11" id="KW-1185">Reference proteome</keyword>
<evidence type="ECO:0000313" key="11">
    <source>
        <dbReference type="Proteomes" id="UP001204000"/>
    </source>
</evidence>
<comment type="similarity">
    <text evidence="6">Belongs to the ABC-4 integral membrane protein family.</text>
</comment>
<dbReference type="Proteomes" id="UP001204000">
    <property type="component" value="Unassembled WGS sequence"/>
</dbReference>
<evidence type="ECO:0000256" key="2">
    <source>
        <dbReference type="ARBA" id="ARBA00022475"/>
    </source>
</evidence>
<evidence type="ECO:0000256" key="4">
    <source>
        <dbReference type="ARBA" id="ARBA00022989"/>
    </source>
</evidence>
<comment type="subcellular location">
    <subcellularLocation>
        <location evidence="1">Cell membrane</location>
        <topology evidence="1">Multi-pass membrane protein</topology>
    </subcellularLocation>
</comment>
<feature type="transmembrane region" description="Helical" evidence="7">
    <location>
        <begin position="296"/>
        <end position="321"/>
    </location>
</feature>
<feature type="domain" description="MacB-like periplasmic core" evidence="9">
    <location>
        <begin position="21"/>
        <end position="259"/>
    </location>
</feature>
<accession>A0ABT1G494</accession>
<keyword evidence="4 7" id="KW-1133">Transmembrane helix</keyword>
<gene>
    <name evidence="10" type="ORF">M5J20_06595</name>
</gene>
<feature type="transmembrane region" description="Helical" evidence="7">
    <location>
        <begin position="383"/>
        <end position="403"/>
    </location>
</feature>
<evidence type="ECO:0000313" key="10">
    <source>
        <dbReference type="EMBL" id="MCP1387858.1"/>
    </source>
</evidence>
<dbReference type="InterPro" id="IPR003838">
    <property type="entry name" value="ABC3_permease_C"/>
</dbReference>
<comment type="caution">
    <text evidence="10">The sequence shown here is derived from an EMBL/GenBank/DDBJ whole genome shotgun (WGS) entry which is preliminary data.</text>
</comment>
<reference evidence="10" key="1">
    <citation type="submission" date="2022-05" db="EMBL/GenBank/DDBJ databases">
        <title>Corynebacterium sp. TA-R-1 sp. nov., isolated from human feces.</title>
        <authorList>
            <person name="Shamsuzzaman M."/>
            <person name="Dahal R.H."/>
        </authorList>
    </citation>
    <scope>NUCLEOTIDE SEQUENCE</scope>
    <source>
        <strain evidence="10">TA-R-1</strain>
    </source>
</reference>
<keyword evidence="3 7" id="KW-0812">Transmembrane</keyword>
<dbReference type="RefSeq" id="WP_253577772.1">
    <property type="nucleotide sequence ID" value="NZ_JAMFTQ010000006.1"/>
</dbReference>
<dbReference type="InterPro" id="IPR050250">
    <property type="entry name" value="Macrolide_Exporter_MacB"/>
</dbReference>
<dbReference type="PANTHER" id="PTHR30572:SF4">
    <property type="entry name" value="ABC TRANSPORTER PERMEASE YTRF"/>
    <property type="match status" value="1"/>
</dbReference>
<dbReference type="InterPro" id="IPR025857">
    <property type="entry name" value="MacB_PCD"/>
</dbReference>
<dbReference type="PANTHER" id="PTHR30572">
    <property type="entry name" value="MEMBRANE COMPONENT OF TRANSPORTER-RELATED"/>
    <property type="match status" value="1"/>
</dbReference>
<protein>
    <submittedName>
        <fullName evidence="10">ABC transporter permease</fullName>
    </submittedName>
</protein>
<feature type="transmembrane region" description="Helical" evidence="7">
    <location>
        <begin position="21"/>
        <end position="42"/>
    </location>
</feature>
<keyword evidence="5 7" id="KW-0472">Membrane</keyword>
<feature type="domain" description="ABC3 transporter permease C-terminal" evidence="8">
    <location>
        <begin position="300"/>
        <end position="413"/>
    </location>
</feature>
<organism evidence="10 11">
    <name type="scientific">Corynebacterium stercoris</name>
    <dbReference type="NCBI Taxonomy" id="2943490"/>
    <lineage>
        <taxon>Bacteria</taxon>
        <taxon>Bacillati</taxon>
        <taxon>Actinomycetota</taxon>
        <taxon>Actinomycetes</taxon>
        <taxon>Mycobacteriales</taxon>
        <taxon>Corynebacteriaceae</taxon>
        <taxon>Corynebacterium</taxon>
    </lineage>
</organism>
<evidence type="ECO:0000259" key="8">
    <source>
        <dbReference type="Pfam" id="PF02687"/>
    </source>
</evidence>
<keyword evidence="2" id="KW-1003">Cell membrane</keyword>
<dbReference type="Pfam" id="PF12704">
    <property type="entry name" value="MacB_PCD"/>
    <property type="match status" value="1"/>
</dbReference>
<feature type="transmembrane region" description="Helical" evidence="7">
    <location>
        <begin position="345"/>
        <end position="371"/>
    </location>
</feature>
<dbReference type="EMBL" id="JAMFTQ010000006">
    <property type="protein sequence ID" value="MCP1387858.1"/>
    <property type="molecule type" value="Genomic_DNA"/>
</dbReference>
<evidence type="ECO:0000256" key="3">
    <source>
        <dbReference type="ARBA" id="ARBA00022692"/>
    </source>
</evidence>
<evidence type="ECO:0000259" key="9">
    <source>
        <dbReference type="Pfam" id="PF12704"/>
    </source>
</evidence>
<dbReference type="Pfam" id="PF02687">
    <property type="entry name" value="FtsX"/>
    <property type="match status" value="1"/>
</dbReference>